<dbReference type="Gene3D" id="1.10.357.10">
    <property type="entry name" value="Tetracycline Repressor, domain 2"/>
    <property type="match status" value="1"/>
</dbReference>
<comment type="caution">
    <text evidence="7">The sequence shown here is derived from an EMBL/GenBank/DDBJ whole genome shotgun (WGS) entry which is preliminary data.</text>
</comment>
<dbReference type="Gene3D" id="1.10.10.60">
    <property type="entry name" value="Homeodomain-like"/>
    <property type="match status" value="1"/>
</dbReference>
<dbReference type="InterPro" id="IPR050109">
    <property type="entry name" value="HTH-type_TetR-like_transc_reg"/>
</dbReference>
<keyword evidence="4" id="KW-0804">Transcription</keyword>
<dbReference type="SUPFAM" id="SSF46689">
    <property type="entry name" value="Homeodomain-like"/>
    <property type="match status" value="1"/>
</dbReference>
<evidence type="ECO:0000256" key="5">
    <source>
        <dbReference type="PROSITE-ProRule" id="PRU00335"/>
    </source>
</evidence>
<keyword evidence="3 5" id="KW-0238">DNA-binding</keyword>
<dbReference type="InterPro" id="IPR009057">
    <property type="entry name" value="Homeodomain-like_sf"/>
</dbReference>
<feature type="domain" description="HTH tetR-type" evidence="6">
    <location>
        <begin position="19"/>
        <end position="79"/>
    </location>
</feature>
<evidence type="ECO:0000313" key="8">
    <source>
        <dbReference type="Proteomes" id="UP000569329"/>
    </source>
</evidence>
<evidence type="ECO:0000259" key="6">
    <source>
        <dbReference type="PROSITE" id="PS50977"/>
    </source>
</evidence>
<dbReference type="Proteomes" id="UP000569329">
    <property type="component" value="Unassembled WGS sequence"/>
</dbReference>
<keyword evidence="2" id="KW-0805">Transcription regulation</keyword>
<keyword evidence="8" id="KW-1185">Reference proteome</keyword>
<name>A0A839E1I6_9PSEU</name>
<evidence type="ECO:0000256" key="3">
    <source>
        <dbReference type="ARBA" id="ARBA00023125"/>
    </source>
</evidence>
<evidence type="ECO:0000256" key="4">
    <source>
        <dbReference type="ARBA" id="ARBA00023163"/>
    </source>
</evidence>
<proteinExistence type="predicted"/>
<evidence type="ECO:0000313" key="7">
    <source>
        <dbReference type="EMBL" id="MBA8826759.1"/>
    </source>
</evidence>
<dbReference type="InterPro" id="IPR036271">
    <property type="entry name" value="Tet_transcr_reg_TetR-rel_C_sf"/>
</dbReference>
<gene>
    <name evidence="7" type="ORF">FHX42_004138</name>
</gene>
<dbReference type="PANTHER" id="PTHR30055">
    <property type="entry name" value="HTH-TYPE TRANSCRIPTIONAL REGULATOR RUTR"/>
    <property type="match status" value="1"/>
</dbReference>
<feature type="DNA-binding region" description="H-T-H motif" evidence="5">
    <location>
        <begin position="42"/>
        <end position="61"/>
    </location>
</feature>
<reference evidence="7 8" key="1">
    <citation type="submission" date="2020-07" db="EMBL/GenBank/DDBJ databases">
        <title>Sequencing the genomes of 1000 actinobacteria strains.</title>
        <authorList>
            <person name="Klenk H.-P."/>
        </authorList>
    </citation>
    <scope>NUCLEOTIDE SEQUENCE [LARGE SCALE GENOMIC DNA]</scope>
    <source>
        <strain evidence="7 8">DSM 45975</strain>
    </source>
</reference>
<dbReference type="PANTHER" id="PTHR30055:SF175">
    <property type="entry name" value="HTH-TYPE TRANSCRIPTIONAL REPRESSOR KSTR2"/>
    <property type="match status" value="1"/>
</dbReference>
<dbReference type="PROSITE" id="PS50977">
    <property type="entry name" value="HTH_TETR_2"/>
    <property type="match status" value="1"/>
</dbReference>
<organism evidence="7 8">
    <name type="scientific">Halosaccharopolyspora lacisalsi</name>
    <dbReference type="NCBI Taxonomy" id="1000566"/>
    <lineage>
        <taxon>Bacteria</taxon>
        <taxon>Bacillati</taxon>
        <taxon>Actinomycetota</taxon>
        <taxon>Actinomycetes</taxon>
        <taxon>Pseudonocardiales</taxon>
        <taxon>Pseudonocardiaceae</taxon>
        <taxon>Halosaccharopolyspora</taxon>
    </lineage>
</organism>
<evidence type="ECO:0000256" key="1">
    <source>
        <dbReference type="ARBA" id="ARBA00022491"/>
    </source>
</evidence>
<dbReference type="SUPFAM" id="SSF48498">
    <property type="entry name" value="Tetracyclin repressor-like, C-terminal domain"/>
    <property type="match status" value="1"/>
</dbReference>
<dbReference type="InterPro" id="IPR001647">
    <property type="entry name" value="HTH_TetR"/>
</dbReference>
<dbReference type="Pfam" id="PF00440">
    <property type="entry name" value="TetR_N"/>
    <property type="match status" value="1"/>
</dbReference>
<protein>
    <submittedName>
        <fullName evidence="7">AcrR family transcriptional regulator</fullName>
    </submittedName>
</protein>
<dbReference type="AlphaFoldDB" id="A0A839E1I6"/>
<dbReference type="GO" id="GO:0000976">
    <property type="term" value="F:transcription cis-regulatory region binding"/>
    <property type="evidence" value="ECO:0007669"/>
    <property type="project" value="TreeGrafter"/>
</dbReference>
<dbReference type="RefSeq" id="WP_182545957.1">
    <property type="nucleotide sequence ID" value="NZ_JACGWZ010000006.1"/>
</dbReference>
<sequence length="219" mass="23750">MSTSEAVGAGDSHRRSAVHTRRAELLDRLCELFLAEGFAHFTLDDLAGRLRCSKSTLYTLASSKEQLSVRVVGHYFKRATANIERRVETATDVRLRMRAYLDAAAEELRPASRRFIDDMAANPATRATYEANAAAAADRVRSLIKEGLDRGVFREVDAALVGEMVGLTITAIQRGEIGERTGLSDAEAFAALSQFLVGGLSAPQGPGGETRHAHTTEET</sequence>
<evidence type="ECO:0000256" key="2">
    <source>
        <dbReference type="ARBA" id="ARBA00023015"/>
    </source>
</evidence>
<accession>A0A839E1I6</accession>
<dbReference type="GO" id="GO:0003700">
    <property type="term" value="F:DNA-binding transcription factor activity"/>
    <property type="evidence" value="ECO:0007669"/>
    <property type="project" value="TreeGrafter"/>
</dbReference>
<dbReference type="EMBL" id="JACGWZ010000006">
    <property type="protein sequence ID" value="MBA8826759.1"/>
    <property type="molecule type" value="Genomic_DNA"/>
</dbReference>
<keyword evidence="1" id="KW-0678">Repressor</keyword>